<dbReference type="CDD" id="cd00042">
    <property type="entry name" value="CY"/>
    <property type="match status" value="1"/>
</dbReference>
<protein>
    <recommendedName>
        <fullName evidence="4">Cystatin domain-containing protein</fullName>
    </recommendedName>
</protein>
<dbReference type="InterPro" id="IPR018073">
    <property type="entry name" value="Prot_inh_cystat_CS"/>
</dbReference>
<dbReference type="AlphaFoldDB" id="A0A8S1NGB9"/>
<gene>
    <name evidence="2" type="ORF">PPRIM_AZ9-3.1.T0800068</name>
</gene>
<dbReference type="EMBL" id="CAJJDM010000083">
    <property type="protein sequence ID" value="CAD8088065.1"/>
    <property type="molecule type" value="Genomic_DNA"/>
</dbReference>
<evidence type="ECO:0000256" key="1">
    <source>
        <dbReference type="SAM" id="SignalP"/>
    </source>
</evidence>
<keyword evidence="1" id="KW-0732">Signal</keyword>
<name>A0A8S1NGB9_PARPR</name>
<dbReference type="PANTHER" id="PTHR12319:SF2">
    <property type="entry name" value="CYSTATIN-LIKE PROTEIN-RELATED"/>
    <property type="match status" value="1"/>
</dbReference>
<dbReference type="GO" id="GO:0004869">
    <property type="term" value="F:cysteine-type endopeptidase inhibitor activity"/>
    <property type="evidence" value="ECO:0007669"/>
    <property type="project" value="InterPro"/>
</dbReference>
<dbReference type="InterPro" id="IPR053128">
    <property type="entry name" value="Cystatin-like"/>
</dbReference>
<dbReference type="OMA" id="VFEVQQY"/>
<evidence type="ECO:0008006" key="4">
    <source>
        <dbReference type="Google" id="ProtNLM"/>
    </source>
</evidence>
<dbReference type="InterPro" id="IPR000010">
    <property type="entry name" value="Cystatin_dom"/>
</dbReference>
<evidence type="ECO:0000313" key="3">
    <source>
        <dbReference type="Proteomes" id="UP000688137"/>
    </source>
</evidence>
<proteinExistence type="predicted"/>
<accession>A0A8S1NGB9</accession>
<feature type="chain" id="PRO_5035857781" description="Cystatin domain-containing protein" evidence="1">
    <location>
        <begin position="17"/>
        <end position="141"/>
    </location>
</feature>
<comment type="caution">
    <text evidence="2">The sequence shown here is derived from an EMBL/GenBank/DDBJ whole genome shotgun (WGS) entry which is preliminary data.</text>
</comment>
<dbReference type="Proteomes" id="UP000688137">
    <property type="component" value="Unassembled WGS sequence"/>
</dbReference>
<reference evidence="2" key="1">
    <citation type="submission" date="2021-01" db="EMBL/GenBank/DDBJ databases">
        <authorList>
            <consortium name="Genoscope - CEA"/>
            <person name="William W."/>
        </authorList>
    </citation>
    <scope>NUCLEOTIDE SEQUENCE</scope>
</reference>
<sequence length="141" mass="16183">MKAILFIGLILCFANCSLETIGLRHKLSQIIQEHQTSLQDKQMSGGWIKQPLEEFEQQNNNIIKSTLDAIEDKYNLSKDGYQYEKLLQVTTQVVAGINYKVLVQYAKEDTKRVFEVQQYVVPWNPSANSITRVEEINSSSQ</sequence>
<feature type="signal peptide" evidence="1">
    <location>
        <begin position="1"/>
        <end position="16"/>
    </location>
</feature>
<dbReference type="PANTHER" id="PTHR12319">
    <property type="entry name" value="CYSTATIN-RELATED"/>
    <property type="match status" value="1"/>
</dbReference>
<evidence type="ECO:0000313" key="2">
    <source>
        <dbReference type="EMBL" id="CAD8088065.1"/>
    </source>
</evidence>
<organism evidence="2 3">
    <name type="scientific">Paramecium primaurelia</name>
    <dbReference type="NCBI Taxonomy" id="5886"/>
    <lineage>
        <taxon>Eukaryota</taxon>
        <taxon>Sar</taxon>
        <taxon>Alveolata</taxon>
        <taxon>Ciliophora</taxon>
        <taxon>Intramacronucleata</taxon>
        <taxon>Oligohymenophorea</taxon>
        <taxon>Peniculida</taxon>
        <taxon>Parameciidae</taxon>
        <taxon>Paramecium</taxon>
    </lineage>
</organism>
<dbReference type="PROSITE" id="PS00287">
    <property type="entry name" value="CYSTATIN"/>
    <property type="match status" value="1"/>
</dbReference>
<keyword evidence="3" id="KW-1185">Reference proteome</keyword>